<evidence type="ECO:0000313" key="3">
    <source>
        <dbReference type="EMBL" id="MBP2371976.1"/>
    </source>
</evidence>
<sequence>MGGAAGSPLAPRDAPSSGGRTRALAILGGVAVLVLAAIVWGVISLIGLFTADEPGPVGDPGAAATAPPTSGSGSEAEAALARAPMPPVPAQASMPHTLSTRSAGPPITLPQPTQVSGVPVPTGFPDTPEGALAQLAELTKAGMAGADPQVWAQAYTAMAEPGAAPPEATPINNELVAMRRSANMAPTGPRAGMSLSWSPTSALVKGSTDDGSYVVGCVLGEMVADYKGRVANAGWGNCLPMRRVGDQWRVASGPTAWAGPSLWPGSDEAVSVGYRDITR</sequence>
<keyword evidence="4" id="KW-1185">Reference proteome</keyword>
<feature type="region of interest" description="Disordered" evidence="1">
    <location>
        <begin position="1"/>
        <end position="20"/>
    </location>
</feature>
<comment type="caution">
    <text evidence="3">The sequence shown here is derived from an EMBL/GenBank/DDBJ whole genome shotgun (WGS) entry which is preliminary data.</text>
</comment>
<name>A0ABS4W709_9PSEU</name>
<protein>
    <submittedName>
        <fullName evidence="3">Uncharacterized protein</fullName>
    </submittedName>
</protein>
<accession>A0ABS4W709</accession>
<gene>
    <name evidence="3" type="ORF">JOF36_007749</name>
</gene>
<keyword evidence="2" id="KW-1133">Transmembrane helix</keyword>
<reference evidence="3 4" key="1">
    <citation type="submission" date="2021-03" db="EMBL/GenBank/DDBJ databases">
        <title>Sequencing the genomes of 1000 actinobacteria strains.</title>
        <authorList>
            <person name="Klenk H.-P."/>
        </authorList>
    </citation>
    <scope>NUCLEOTIDE SEQUENCE [LARGE SCALE GENOMIC DNA]</scope>
    <source>
        <strain evidence="3 4">DSM 45256</strain>
    </source>
</reference>
<dbReference type="RefSeq" id="WP_210037025.1">
    <property type="nucleotide sequence ID" value="NZ_JAGINU010000004.1"/>
</dbReference>
<proteinExistence type="predicted"/>
<evidence type="ECO:0000256" key="2">
    <source>
        <dbReference type="SAM" id="Phobius"/>
    </source>
</evidence>
<organism evidence="3 4">
    <name type="scientific">Pseudonocardia parietis</name>
    <dbReference type="NCBI Taxonomy" id="570936"/>
    <lineage>
        <taxon>Bacteria</taxon>
        <taxon>Bacillati</taxon>
        <taxon>Actinomycetota</taxon>
        <taxon>Actinomycetes</taxon>
        <taxon>Pseudonocardiales</taxon>
        <taxon>Pseudonocardiaceae</taxon>
        <taxon>Pseudonocardia</taxon>
    </lineage>
</organism>
<dbReference type="EMBL" id="JAGINU010000004">
    <property type="protein sequence ID" value="MBP2371976.1"/>
    <property type="molecule type" value="Genomic_DNA"/>
</dbReference>
<feature type="compositionally biased region" description="Low complexity" evidence="1">
    <location>
        <begin position="59"/>
        <end position="79"/>
    </location>
</feature>
<feature type="transmembrane region" description="Helical" evidence="2">
    <location>
        <begin position="24"/>
        <end position="49"/>
    </location>
</feature>
<keyword evidence="2" id="KW-0812">Transmembrane</keyword>
<dbReference type="Proteomes" id="UP001519295">
    <property type="component" value="Unassembled WGS sequence"/>
</dbReference>
<feature type="region of interest" description="Disordered" evidence="1">
    <location>
        <begin position="59"/>
        <end position="128"/>
    </location>
</feature>
<evidence type="ECO:0000313" key="4">
    <source>
        <dbReference type="Proteomes" id="UP001519295"/>
    </source>
</evidence>
<evidence type="ECO:0000256" key="1">
    <source>
        <dbReference type="SAM" id="MobiDB-lite"/>
    </source>
</evidence>
<keyword evidence="2" id="KW-0472">Membrane</keyword>